<keyword evidence="4" id="KW-1185">Reference proteome</keyword>
<dbReference type="InterPro" id="IPR000182">
    <property type="entry name" value="GNAT_dom"/>
</dbReference>
<proteinExistence type="predicted"/>
<dbReference type="PANTHER" id="PTHR23088">
    <property type="entry name" value="NITRILASE-RELATED"/>
    <property type="match status" value="1"/>
</dbReference>
<dbReference type="EMBL" id="JBIPKE010000020">
    <property type="protein sequence ID" value="MFH6985838.1"/>
    <property type="molecule type" value="Genomic_DNA"/>
</dbReference>
<dbReference type="Pfam" id="PF00795">
    <property type="entry name" value="CN_hydrolase"/>
    <property type="match status" value="1"/>
</dbReference>
<protein>
    <submittedName>
        <fullName evidence="3">GNAT family N-acetyltransferase</fullName>
        <ecNumber evidence="3">2.3.1.-</ecNumber>
    </submittedName>
</protein>
<dbReference type="Gene3D" id="3.60.110.10">
    <property type="entry name" value="Carbon-nitrogen hydrolase"/>
    <property type="match status" value="1"/>
</dbReference>
<evidence type="ECO:0000313" key="3">
    <source>
        <dbReference type="EMBL" id="MFH6985838.1"/>
    </source>
</evidence>
<dbReference type="Pfam" id="PF00583">
    <property type="entry name" value="Acetyltransf_1"/>
    <property type="match status" value="1"/>
</dbReference>
<keyword evidence="3" id="KW-0808">Transferase</keyword>
<comment type="caution">
    <text evidence="3">The sequence shown here is derived from an EMBL/GenBank/DDBJ whole genome shotgun (WGS) entry which is preliminary data.</text>
</comment>
<dbReference type="InterPro" id="IPR036526">
    <property type="entry name" value="C-N_Hydrolase_sf"/>
</dbReference>
<reference evidence="3 4" key="1">
    <citation type="journal article" date="2013" name="Int. J. Syst. Evol. Microbiol.">
        <title>Marinoscillum luteum sp. nov., isolated from marine sediment.</title>
        <authorList>
            <person name="Cha I.T."/>
            <person name="Park S.J."/>
            <person name="Kim S.J."/>
            <person name="Kim J.G."/>
            <person name="Jung M.Y."/>
            <person name="Shin K.S."/>
            <person name="Kwon K.K."/>
            <person name="Yang S.H."/>
            <person name="Seo Y.S."/>
            <person name="Rhee S.K."/>
        </authorList>
    </citation>
    <scope>NUCLEOTIDE SEQUENCE [LARGE SCALE GENOMIC DNA]</scope>
    <source>
        <strain evidence="3 4">KCTC 23939</strain>
    </source>
</reference>
<feature type="domain" description="CN hydrolase" evidence="1">
    <location>
        <begin position="223"/>
        <end position="478"/>
    </location>
</feature>
<name>A0ABW7NE15_9BACT</name>
<organism evidence="3 4">
    <name type="scientific">Marinoscillum luteum</name>
    <dbReference type="NCBI Taxonomy" id="861051"/>
    <lineage>
        <taxon>Bacteria</taxon>
        <taxon>Pseudomonadati</taxon>
        <taxon>Bacteroidota</taxon>
        <taxon>Cytophagia</taxon>
        <taxon>Cytophagales</taxon>
        <taxon>Reichenbachiellaceae</taxon>
        <taxon>Marinoscillum</taxon>
    </lineage>
</organism>
<dbReference type="PROSITE" id="PS51186">
    <property type="entry name" value="GNAT"/>
    <property type="match status" value="1"/>
</dbReference>
<dbReference type="PROSITE" id="PS50263">
    <property type="entry name" value="CN_HYDROLASE"/>
    <property type="match status" value="1"/>
</dbReference>
<dbReference type="EC" id="2.3.1.-" evidence="3"/>
<dbReference type="InterPro" id="IPR003010">
    <property type="entry name" value="C-N_Hydrolase"/>
</dbReference>
<dbReference type="InterPro" id="IPR016181">
    <property type="entry name" value="Acyl_CoA_acyltransferase"/>
</dbReference>
<dbReference type="Gene3D" id="3.40.630.30">
    <property type="match status" value="1"/>
</dbReference>
<dbReference type="CDD" id="cd04301">
    <property type="entry name" value="NAT_SF"/>
    <property type="match status" value="1"/>
</dbReference>
<dbReference type="SUPFAM" id="SSF56317">
    <property type="entry name" value="Carbon-nitrogen hydrolase"/>
    <property type="match status" value="1"/>
</dbReference>
<evidence type="ECO:0000259" key="1">
    <source>
        <dbReference type="PROSITE" id="PS50263"/>
    </source>
</evidence>
<keyword evidence="3" id="KW-0012">Acyltransferase</keyword>
<gene>
    <name evidence="3" type="ORF">ACHKAR_20455</name>
</gene>
<dbReference type="GO" id="GO:0016746">
    <property type="term" value="F:acyltransferase activity"/>
    <property type="evidence" value="ECO:0007669"/>
    <property type="project" value="UniProtKB-KW"/>
</dbReference>
<dbReference type="RefSeq" id="WP_395419264.1">
    <property type="nucleotide sequence ID" value="NZ_JBIPKE010000020.1"/>
</dbReference>
<evidence type="ECO:0000313" key="4">
    <source>
        <dbReference type="Proteomes" id="UP001610063"/>
    </source>
</evidence>
<dbReference type="CDD" id="cd07574">
    <property type="entry name" value="nitrilase_Rim1_like"/>
    <property type="match status" value="1"/>
</dbReference>
<dbReference type="Proteomes" id="UP001610063">
    <property type="component" value="Unassembled WGS sequence"/>
</dbReference>
<sequence length="507" mass="58298">MKKIKQVEVRNIRMADYQELKDAMIEAYSSWPGIFWGEEYINKLLEIFPEGQFGIVADGKVVGCALAIIVDYGKFGDEHTYKEITGNYSFDTHSPTGDILYGIEVFIRPDYRGYRLGRRLYDARKELCEKLNLRAIIFGGRIPNYHKYVDTLKPKEYIDRVKFKEIHDPTLSFQLSNDFHVKKLLTDYMPGDEESMEFATLLQWDNIYYKRKGANKPEYKPVVRLGLVQWQMRPYNTMDELFQQIEFFIDAVSGYKSDFALFPEFFNAPLMGQWNNLSEPAAIRELAAHTESIRDRFVQLAISYNINIITGSMPLMRDGNLYNVGYLCRRNGVWSQFEKIQVTPDEVKFWGMSGGKGIQVFDTDCGKVGVCISYDVEFPEIPRMMAAQGMKLLFIPFLTDTQNGYSRVRNCAQARAIENECYVAMAGSVGNLPKVHNMDIQFAQSVVFTPCDFAFPVNGVKAEATPNTEMILVVDVDLDLLKELHESGSARNLKDRRTDYYDLVLKD</sequence>
<accession>A0ABW7NE15</accession>
<evidence type="ECO:0000259" key="2">
    <source>
        <dbReference type="PROSITE" id="PS51186"/>
    </source>
</evidence>
<dbReference type="PANTHER" id="PTHR23088:SF50">
    <property type="entry name" value="HYDROLASE YHCX"/>
    <property type="match status" value="1"/>
</dbReference>
<dbReference type="SUPFAM" id="SSF55729">
    <property type="entry name" value="Acyl-CoA N-acyltransferases (Nat)"/>
    <property type="match status" value="1"/>
</dbReference>
<feature type="domain" description="N-acetyltransferase" evidence="2">
    <location>
        <begin position="7"/>
        <end position="167"/>
    </location>
</feature>